<dbReference type="GO" id="GO:0015074">
    <property type="term" value="P:DNA integration"/>
    <property type="evidence" value="ECO:0007669"/>
    <property type="project" value="InterPro"/>
</dbReference>
<dbReference type="InterPro" id="IPR010998">
    <property type="entry name" value="Integrase_recombinase_N"/>
</dbReference>
<dbReference type="Gene3D" id="1.10.443.10">
    <property type="entry name" value="Intergrase catalytic core"/>
    <property type="match status" value="1"/>
</dbReference>
<keyword evidence="2" id="KW-0233">DNA recombination</keyword>
<protein>
    <recommendedName>
        <fullName evidence="4">Tyr recombinase domain-containing protein</fullName>
    </recommendedName>
</protein>
<accession>A0AA48M3D9</accession>
<feature type="domain" description="Tyr recombinase" evidence="4">
    <location>
        <begin position="331"/>
        <end position="529"/>
    </location>
</feature>
<dbReference type="PANTHER" id="PTHR30349:SF41">
    <property type="entry name" value="INTEGRASE_RECOMBINASE PROTEIN MJ0367-RELATED"/>
    <property type="match status" value="1"/>
</dbReference>
<dbReference type="PANTHER" id="PTHR30349">
    <property type="entry name" value="PHAGE INTEGRASE-RELATED"/>
    <property type="match status" value="1"/>
</dbReference>
<dbReference type="GO" id="GO:0006310">
    <property type="term" value="P:DNA recombination"/>
    <property type="evidence" value="ECO:0007669"/>
    <property type="project" value="UniProtKB-KW"/>
</dbReference>
<dbReference type="AlphaFoldDB" id="A0AA48M3D9"/>
<evidence type="ECO:0000256" key="3">
    <source>
        <dbReference type="SAM" id="MobiDB-lite"/>
    </source>
</evidence>
<name>A0AA48M3D9_9ZZZZ</name>
<proteinExistence type="predicted"/>
<dbReference type="GO" id="GO:0003677">
    <property type="term" value="F:DNA binding"/>
    <property type="evidence" value="ECO:0007669"/>
    <property type="project" value="UniProtKB-KW"/>
</dbReference>
<evidence type="ECO:0000256" key="2">
    <source>
        <dbReference type="ARBA" id="ARBA00023172"/>
    </source>
</evidence>
<dbReference type="InterPro" id="IPR013762">
    <property type="entry name" value="Integrase-like_cat_sf"/>
</dbReference>
<dbReference type="Gene3D" id="1.10.150.130">
    <property type="match status" value="1"/>
</dbReference>
<sequence>MILKMANPRKHPRTGVYYYRQRPPAEDLERMRGERLSLTVDGATVSILVREIVEVSLRTKDAATARARYRDISQQIDGLYSAAASGALTLTQEQVMRLAWEWYRELVDHYRADPGDADGWDAELHRVGEALQFFVLDGDADYPEREKLNGYNPERGARALEEILKPEAFLQKRQLCLSARSRLAFLQEAGKAHMDACSYLERMTLGDRSPDPAERRYPREPFKRQSHVQGVDIWALFDAWAAERKPRPSSINGYRLSVSEFVESVGHPDASRYAKADVVKWKDEMIAAGRPPKTINDVKLANLKAVLNLAARNDKIATNPAAGVSVEVPKKKMLGFDEHETKALLSAAIADHRPVIRWVPLLCAMTGARVAEMMQLRREDVFVSEGVWSVRITPDAGAVKNETSERTIPLHPSLVKRGFLVFIAGKPPGPLFYHAARTKDGATAKPGKGATNHLREFVHEVAERAGLKVGREHRKDPNHAWRHRFVTEARGHHMDPEKREYMIGHALRGQAEIYGGMRGLLAELAKLPDPLTGEPCDPELSRATTQEPLSRRAR</sequence>
<organism evidence="5">
    <name type="scientific">freshwater sediment metagenome</name>
    <dbReference type="NCBI Taxonomy" id="556182"/>
    <lineage>
        <taxon>unclassified sequences</taxon>
        <taxon>metagenomes</taxon>
        <taxon>ecological metagenomes</taxon>
    </lineage>
</organism>
<keyword evidence="1" id="KW-0238">DNA-binding</keyword>
<reference evidence="5" key="1">
    <citation type="submission" date="2023-07" db="EMBL/GenBank/DDBJ databases">
        <authorList>
            <person name="Pelsma A.J. K."/>
        </authorList>
    </citation>
    <scope>NUCLEOTIDE SEQUENCE</scope>
</reference>
<dbReference type="SUPFAM" id="SSF56349">
    <property type="entry name" value="DNA breaking-rejoining enzymes"/>
    <property type="match status" value="1"/>
</dbReference>
<evidence type="ECO:0000259" key="4">
    <source>
        <dbReference type="PROSITE" id="PS51898"/>
    </source>
</evidence>
<dbReference type="InterPro" id="IPR050090">
    <property type="entry name" value="Tyrosine_recombinase_XerCD"/>
</dbReference>
<gene>
    <name evidence="5" type="ORF">AMST5_04247</name>
</gene>
<dbReference type="InterPro" id="IPR011010">
    <property type="entry name" value="DNA_brk_join_enz"/>
</dbReference>
<dbReference type="PROSITE" id="PS51898">
    <property type="entry name" value="TYR_RECOMBINASE"/>
    <property type="match status" value="1"/>
</dbReference>
<dbReference type="InterPro" id="IPR002104">
    <property type="entry name" value="Integrase_catalytic"/>
</dbReference>
<evidence type="ECO:0000313" key="5">
    <source>
        <dbReference type="EMBL" id="CAJ0892765.1"/>
    </source>
</evidence>
<feature type="region of interest" description="Disordered" evidence="3">
    <location>
        <begin position="530"/>
        <end position="554"/>
    </location>
</feature>
<dbReference type="EMBL" id="OY288114">
    <property type="protein sequence ID" value="CAJ0892765.1"/>
    <property type="molecule type" value="Genomic_DNA"/>
</dbReference>
<evidence type="ECO:0000256" key="1">
    <source>
        <dbReference type="ARBA" id="ARBA00023125"/>
    </source>
</evidence>